<keyword evidence="1" id="KW-1133">Transmembrane helix</keyword>
<dbReference type="OrthoDB" id="2328840at2"/>
<proteinExistence type="predicted"/>
<dbReference type="Proteomes" id="UP000380386">
    <property type="component" value="Unassembled WGS sequence"/>
</dbReference>
<evidence type="ECO:0000256" key="1">
    <source>
        <dbReference type="SAM" id="Phobius"/>
    </source>
</evidence>
<evidence type="ECO:0000313" key="3">
    <source>
        <dbReference type="Proteomes" id="UP000380386"/>
    </source>
</evidence>
<dbReference type="EMBL" id="VDFM01000008">
    <property type="protein sequence ID" value="MQS52841.1"/>
    <property type="molecule type" value="Genomic_DNA"/>
</dbReference>
<reference evidence="2 3" key="1">
    <citation type="journal article" date="2019" name="Syst. Appl. Microbiol.">
        <title>Polyphasic characterization of two novel Lactobacillus spp. isolated from blown salami packages: Description of Lactobacillus halodurans sp. nov. and Lactobacillus salsicarnum sp. nov.</title>
        <authorList>
            <person name="Schuster J.A."/>
            <person name="Klingl A."/>
            <person name="Vogel R.F."/>
            <person name="Ehrmann M.A."/>
        </authorList>
    </citation>
    <scope>NUCLEOTIDE SEQUENCE [LARGE SCALE GENOMIC DNA]</scope>
    <source>
        <strain evidence="2 3">TMW 1.2118</strain>
    </source>
</reference>
<dbReference type="AlphaFoldDB" id="A0A5P0ZIC9"/>
<comment type="caution">
    <text evidence="2">The sequence shown here is derived from an EMBL/GenBank/DDBJ whole genome shotgun (WGS) entry which is preliminary data.</text>
</comment>
<feature type="transmembrane region" description="Helical" evidence="1">
    <location>
        <begin position="83"/>
        <end position="106"/>
    </location>
</feature>
<protein>
    <submittedName>
        <fullName evidence="2">Uncharacterized protein</fullName>
    </submittedName>
</protein>
<keyword evidence="1" id="KW-0472">Membrane</keyword>
<evidence type="ECO:0000313" key="2">
    <source>
        <dbReference type="EMBL" id="MQS52841.1"/>
    </source>
</evidence>
<gene>
    <name evidence="2" type="ORF">FHL02_07375</name>
</gene>
<dbReference type="RefSeq" id="WP_153383417.1">
    <property type="nucleotide sequence ID" value="NZ_VDFM01000008.1"/>
</dbReference>
<keyword evidence="1" id="KW-0812">Transmembrane</keyword>
<organism evidence="2 3">
    <name type="scientific">Companilactobacillus mishanensis</name>
    <dbReference type="NCBI Taxonomy" id="2486008"/>
    <lineage>
        <taxon>Bacteria</taxon>
        <taxon>Bacillati</taxon>
        <taxon>Bacillota</taxon>
        <taxon>Bacilli</taxon>
        <taxon>Lactobacillales</taxon>
        <taxon>Lactobacillaceae</taxon>
        <taxon>Companilactobacillus</taxon>
    </lineage>
</organism>
<sequence length="121" mass="13624">MNRHHSAIQTVGYAILLGNVILDFILGLNIFPRFIEFLSIPNNGGIVIVAVMSAIILGIVLLLILKFILIYNLHNNYSQVSPIILMLIGIFLVMSFNLLYLIPGIWGSIYNDRNKNNRITN</sequence>
<accession>A0A5P0ZIC9</accession>
<feature type="transmembrane region" description="Helical" evidence="1">
    <location>
        <begin position="44"/>
        <end position="71"/>
    </location>
</feature>
<feature type="transmembrane region" description="Helical" evidence="1">
    <location>
        <begin position="12"/>
        <end position="32"/>
    </location>
</feature>
<name>A0A5P0ZIC9_9LACO</name>